<dbReference type="GeneID" id="82158370"/>
<dbReference type="RefSeq" id="WP_172174879.1">
    <property type="nucleotide sequence ID" value="NZ_CASGIA010000020.1"/>
</dbReference>
<gene>
    <name evidence="2" type="ORF">HPS55_11395</name>
</gene>
<dbReference type="Gene3D" id="2.40.128.410">
    <property type="match status" value="1"/>
</dbReference>
<evidence type="ECO:0000256" key="1">
    <source>
        <dbReference type="SAM" id="Phobius"/>
    </source>
</evidence>
<dbReference type="EMBL" id="JABKKE010000020">
    <property type="protein sequence ID" value="NPE14915.1"/>
    <property type="molecule type" value="Genomic_DNA"/>
</dbReference>
<evidence type="ECO:0000313" key="3">
    <source>
        <dbReference type="Proteomes" id="UP001193734"/>
    </source>
</evidence>
<protein>
    <submittedName>
        <fullName evidence="2">DUF4251 domain-containing protein</fullName>
    </submittedName>
</protein>
<accession>A0ABX2AZ14</accession>
<reference evidence="2 3" key="1">
    <citation type="submission" date="2020-05" db="EMBL/GenBank/DDBJ databases">
        <title>Distinct polysaccharide utilization as determinants for interspecies competition between intestinal Prevotella spp.</title>
        <authorList>
            <person name="Galvez E.J.C."/>
            <person name="Iljazovic A."/>
            <person name="Strowig T."/>
        </authorList>
    </citation>
    <scope>NUCLEOTIDE SEQUENCE [LARGE SCALE GENOMIC DNA]</scope>
    <source>
        <strain evidence="2 3">PROD</strain>
    </source>
</reference>
<sequence>MNETRKIEKRKMMGPITILMAMTAVMMIVAAIIMASCTTVDSTVGYTTGQNNETAEKTAEDVSVTTSGKSVWMADTTAVRNYTINVQTAYTARGRMISLTGIYELKVDGNNVVSYLPYFGRAYRTTFGIGSPLDFQSQTMNYRQERTKKNITRIDFDTRNEDDRIHYHIEVTDDGHATIDVTSMYRERIRFDGDMEINL</sequence>
<dbReference type="Proteomes" id="UP001193734">
    <property type="component" value="Unassembled WGS sequence"/>
</dbReference>
<dbReference type="Pfam" id="PF14059">
    <property type="entry name" value="DUF4251"/>
    <property type="match status" value="1"/>
</dbReference>
<proteinExistence type="predicted"/>
<keyword evidence="1" id="KW-0472">Membrane</keyword>
<organism evidence="2 3">
    <name type="scientific">Xylanibacter rodentium</name>
    <dbReference type="NCBI Taxonomy" id="2736289"/>
    <lineage>
        <taxon>Bacteria</taxon>
        <taxon>Pseudomonadati</taxon>
        <taxon>Bacteroidota</taxon>
        <taxon>Bacteroidia</taxon>
        <taxon>Bacteroidales</taxon>
        <taxon>Prevotellaceae</taxon>
        <taxon>Xylanibacter</taxon>
    </lineage>
</organism>
<keyword evidence="1" id="KW-0812">Transmembrane</keyword>
<keyword evidence="3" id="KW-1185">Reference proteome</keyword>
<name>A0ABX2AZ14_9BACT</name>
<dbReference type="InterPro" id="IPR025347">
    <property type="entry name" value="DUF4251"/>
</dbReference>
<keyword evidence="1" id="KW-1133">Transmembrane helix</keyword>
<evidence type="ECO:0000313" key="2">
    <source>
        <dbReference type="EMBL" id="NPE14915.1"/>
    </source>
</evidence>
<feature type="transmembrane region" description="Helical" evidence="1">
    <location>
        <begin position="12"/>
        <end position="35"/>
    </location>
</feature>
<comment type="caution">
    <text evidence="2">The sequence shown here is derived from an EMBL/GenBank/DDBJ whole genome shotgun (WGS) entry which is preliminary data.</text>
</comment>